<name>A0A0B6S1R6_BURPL</name>
<comment type="catalytic activity">
    <reaction evidence="6 8">
        <text>hydrogencarbonate + H(+) = CO2 + H2O</text>
        <dbReference type="Rhea" id="RHEA:10748"/>
        <dbReference type="ChEBI" id="CHEBI:15377"/>
        <dbReference type="ChEBI" id="CHEBI:15378"/>
        <dbReference type="ChEBI" id="CHEBI:16526"/>
        <dbReference type="ChEBI" id="CHEBI:17544"/>
        <dbReference type="EC" id="4.2.1.1"/>
    </reaction>
</comment>
<feature type="binding site" evidence="7">
    <location>
        <position position="42"/>
    </location>
    <ligand>
        <name>Zn(2+)</name>
        <dbReference type="ChEBI" id="CHEBI:29105"/>
    </ligand>
</feature>
<evidence type="ECO:0000313" key="11">
    <source>
        <dbReference type="Proteomes" id="UP000031838"/>
    </source>
</evidence>
<reference evidence="10 11" key="2">
    <citation type="journal article" date="2016" name="Appl. Microbiol. Biotechnol.">
        <title>Mutations improving production and secretion of extracellular lipase by Burkholderia glumae PG1.</title>
        <authorList>
            <person name="Knapp A."/>
            <person name="Voget S."/>
            <person name="Gao R."/>
            <person name="Zaburannyi N."/>
            <person name="Krysciak D."/>
            <person name="Breuer M."/>
            <person name="Hauer B."/>
            <person name="Streit W.R."/>
            <person name="Muller R."/>
            <person name="Daniel R."/>
            <person name="Jaeger K.E."/>
        </authorList>
    </citation>
    <scope>NUCLEOTIDE SEQUENCE [LARGE SCALE GENOMIC DNA]</scope>
    <source>
        <strain evidence="10 11">PG1</strain>
    </source>
</reference>
<feature type="binding site" evidence="7">
    <location>
        <position position="101"/>
    </location>
    <ligand>
        <name>Zn(2+)</name>
        <dbReference type="ChEBI" id="CHEBI:29105"/>
    </ligand>
</feature>
<feature type="binding site" evidence="7">
    <location>
        <position position="98"/>
    </location>
    <ligand>
        <name>Zn(2+)</name>
        <dbReference type="ChEBI" id="CHEBI:29105"/>
    </ligand>
</feature>
<dbReference type="EC" id="4.2.1.1" evidence="2 8"/>
<dbReference type="GO" id="GO:0071244">
    <property type="term" value="P:cellular response to carbon dioxide"/>
    <property type="evidence" value="ECO:0007669"/>
    <property type="project" value="TreeGrafter"/>
</dbReference>
<gene>
    <name evidence="10" type="ORF">BGL_1c27820</name>
</gene>
<dbReference type="Gene3D" id="3.40.1050.10">
    <property type="entry name" value="Carbonic anhydrase"/>
    <property type="match status" value="1"/>
</dbReference>
<protein>
    <recommendedName>
        <fullName evidence="2 8">Carbonic anhydrase</fullName>
        <ecNumber evidence="2 8">4.2.1.1</ecNumber>
    </recommendedName>
    <alternativeName>
        <fullName evidence="8">Carbonate dehydratase</fullName>
    </alternativeName>
</protein>
<keyword evidence="11" id="KW-1185">Reference proteome</keyword>
<evidence type="ECO:0000256" key="5">
    <source>
        <dbReference type="ARBA" id="ARBA00023239"/>
    </source>
</evidence>
<evidence type="ECO:0000256" key="8">
    <source>
        <dbReference type="RuleBase" id="RU003956"/>
    </source>
</evidence>
<evidence type="ECO:0000313" key="10">
    <source>
        <dbReference type="EMBL" id="AJK47260.1"/>
    </source>
</evidence>
<evidence type="ECO:0000256" key="7">
    <source>
        <dbReference type="PIRSR" id="PIRSR601765-1"/>
    </source>
</evidence>
<evidence type="ECO:0000256" key="2">
    <source>
        <dbReference type="ARBA" id="ARBA00012925"/>
    </source>
</evidence>
<dbReference type="CDD" id="cd00883">
    <property type="entry name" value="beta_CA_cladeA"/>
    <property type="match status" value="1"/>
</dbReference>
<dbReference type="PANTHER" id="PTHR11002">
    <property type="entry name" value="CARBONIC ANHYDRASE"/>
    <property type="match status" value="1"/>
</dbReference>
<evidence type="ECO:0000256" key="1">
    <source>
        <dbReference type="ARBA" id="ARBA00006217"/>
    </source>
</evidence>
<dbReference type="InterPro" id="IPR001765">
    <property type="entry name" value="Carbonic_anhydrase"/>
</dbReference>
<dbReference type="Proteomes" id="UP000031838">
    <property type="component" value="Chromosome 1"/>
</dbReference>
<dbReference type="PROSITE" id="PS00705">
    <property type="entry name" value="PROK_CO2_ANHYDRASE_2"/>
    <property type="match status" value="1"/>
</dbReference>
<dbReference type="EMBL" id="CP002580">
    <property type="protein sequence ID" value="AJK47260.1"/>
    <property type="molecule type" value="Genomic_DNA"/>
</dbReference>
<keyword evidence="4 7" id="KW-0862">Zinc</keyword>
<feature type="binding site" evidence="7">
    <location>
        <position position="44"/>
    </location>
    <ligand>
        <name>Zn(2+)</name>
        <dbReference type="ChEBI" id="CHEBI:29105"/>
    </ligand>
</feature>
<comment type="cofactor">
    <cofactor evidence="7">
        <name>Zn(2+)</name>
        <dbReference type="ChEBI" id="CHEBI:29105"/>
    </cofactor>
    <text evidence="7">Binds 1 zinc ion per subunit.</text>
</comment>
<keyword evidence="5 8" id="KW-0456">Lyase</keyword>
<dbReference type="GO" id="GO:0015976">
    <property type="term" value="P:carbon utilization"/>
    <property type="evidence" value="ECO:0007669"/>
    <property type="project" value="InterPro"/>
</dbReference>
<dbReference type="InterPro" id="IPR015892">
    <property type="entry name" value="Carbonic_anhydrase_CS"/>
</dbReference>
<dbReference type="InterPro" id="IPR036874">
    <property type="entry name" value="Carbonic_anhydrase_sf"/>
</dbReference>
<keyword evidence="3 7" id="KW-0479">Metal-binding</keyword>
<dbReference type="PANTHER" id="PTHR11002:SF76">
    <property type="entry name" value="CARBONIC ANHYDRASE"/>
    <property type="match status" value="1"/>
</dbReference>
<reference evidence="11" key="1">
    <citation type="submission" date="2011-03" db="EMBL/GenBank/DDBJ databases">
        <authorList>
            <person name="Voget S."/>
            <person name="Streit W.R."/>
            <person name="Jaeger K.E."/>
            <person name="Daniel R."/>
        </authorList>
    </citation>
    <scope>NUCLEOTIDE SEQUENCE [LARGE SCALE GENOMIC DNA]</scope>
    <source>
        <strain evidence="11">PG1</strain>
    </source>
</reference>
<comment type="similarity">
    <text evidence="1 8">Belongs to the beta-class carbonic anhydrase family.</text>
</comment>
<dbReference type="GO" id="GO:0008270">
    <property type="term" value="F:zinc ion binding"/>
    <property type="evidence" value="ECO:0007669"/>
    <property type="project" value="UniProtKB-UniRule"/>
</dbReference>
<evidence type="ECO:0000256" key="3">
    <source>
        <dbReference type="ARBA" id="ARBA00022723"/>
    </source>
</evidence>
<dbReference type="SMART" id="SM00947">
    <property type="entry name" value="Pro_CA"/>
    <property type="match status" value="1"/>
</dbReference>
<evidence type="ECO:0000256" key="6">
    <source>
        <dbReference type="ARBA" id="ARBA00048348"/>
    </source>
</evidence>
<dbReference type="HOGENOM" id="CLU_053879_3_1_4"/>
<sequence length="223" mass="23478">MNRAKSLLAANAAWASETAERAPGFFDGLAQGQNPRVLWIGCSDSRVPAEAITHSAPGELFVHRNIANLFQPGDDNGASVLEYAVRVLKVDHVIVCGHYGCGGVRASLLPPPADLPHVARRIAPLCALAGRHRATLDGLPADRAADRLAELNVHEQVRLLRESPIVRDGDPAPLVHGWIFSLSDGLLKVLTSGYPDADGRSADAADTAGMPHGTSRAGALQAA</sequence>
<dbReference type="AlphaFoldDB" id="A0A0B6S1R6"/>
<dbReference type="RefSeq" id="WP_042625606.1">
    <property type="nucleotide sequence ID" value="NZ_CP002580.1"/>
</dbReference>
<evidence type="ECO:0000256" key="9">
    <source>
        <dbReference type="SAM" id="MobiDB-lite"/>
    </source>
</evidence>
<dbReference type="Pfam" id="PF00484">
    <property type="entry name" value="Pro_CA"/>
    <property type="match status" value="1"/>
</dbReference>
<dbReference type="PROSITE" id="PS00704">
    <property type="entry name" value="PROK_CO2_ANHYDRASE_1"/>
    <property type="match status" value="1"/>
</dbReference>
<dbReference type="KEGG" id="bgp:BGL_1c27820"/>
<dbReference type="GO" id="GO:0034599">
    <property type="term" value="P:cellular response to oxidative stress"/>
    <property type="evidence" value="ECO:0007669"/>
    <property type="project" value="TreeGrafter"/>
</dbReference>
<feature type="region of interest" description="Disordered" evidence="9">
    <location>
        <begin position="201"/>
        <end position="223"/>
    </location>
</feature>
<dbReference type="SUPFAM" id="SSF53056">
    <property type="entry name" value="beta-carbonic anhydrase, cab"/>
    <property type="match status" value="1"/>
</dbReference>
<accession>A0A0B6S1R6</accession>
<organism evidence="10 11">
    <name type="scientific">Burkholderia plantarii</name>
    <dbReference type="NCBI Taxonomy" id="41899"/>
    <lineage>
        <taxon>Bacteria</taxon>
        <taxon>Pseudomonadati</taxon>
        <taxon>Pseudomonadota</taxon>
        <taxon>Betaproteobacteria</taxon>
        <taxon>Burkholderiales</taxon>
        <taxon>Burkholderiaceae</taxon>
        <taxon>Burkholderia</taxon>
    </lineage>
</organism>
<dbReference type="GO" id="GO:0004089">
    <property type="term" value="F:carbonate dehydratase activity"/>
    <property type="evidence" value="ECO:0007669"/>
    <property type="project" value="UniProtKB-UniRule"/>
</dbReference>
<evidence type="ECO:0000256" key="4">
    <source>
        <dbReference type="ARBA" id="ARBA00022833"/>
    </source>
</evidence>
<proteinExistence type="inferred from homology"/>
<comment type="function">
    <text evidence="8">Reversible hydration of carbon dioxide.</text>
</comment>